<dbReference type="RefSeq" id="XP_020073258.1">
    <property type="nucleotide sequence ID" value="XM_020217969.1"/>
</dbReference>
<proteinExistence type="predicted"/>
<dbReference type="GeneID" id="30992365"/>
<keyword evidence="4" id="KW-1185">Reference proteome</keyword>
<protein>
    <recommendedName>
        <fullName evidence="2">MAGE domain-containing protein</fullName>
    </recommendedName>
</protein>
<dbReference type="InterPro" id="IPR002190">
    <property type="entry name" value="MHD_dom"/>
</dbReference>
<evidence type="ECO:0000313" key="4">
    <source>
        <dbReference type="Proteomes" id="UP000094389"/>
    </source>
</evidence>
<evidence type="ECO:0000256" key="1">
    <source>
        <dbReference type="SAM" id="MobiDB-lite"/>
    </source>
</evidence>
<feature type="region of interest" description="Disordered" evidence="1">
    <location>
        <begin position="293"/>
        <end position="316"/>
    </location>
</feature>
<dbReference type="STRING" id="983966.A0A1E4S9P1"/>
<evidence type="ECO:0000313" key="3">
    <source>
        <dbReference type="EMBL" id="ODV76219.1"/>
    </source>
</evidence>
<dbReference type="Proteomes" id="UP000094389">
    <property type="component" value="Unassembled WGS sequence"/>
</dbReference>
<sequence>MSDAELITSDVEMEQEEDFRGQGEEEVYSELDKLAFKLVRACLSLNLNSVALSSVNLRKVAFADQKTSVSVKTFELALEKANGILQDVYAYAVVPLAPKVITSAKGTKSVSKTKQYALVNVMNDNLLRFHEECLWIRHTEKLFPSELLEKRHDYRNSKENFPYPFTETDLMLRGIAMAVVMIIAVSNNHMTEEELLNVLQTNFGFSTTEPLDVLNISTRDLLKLLDKLEYVNRTVIRTENDELAEYTVGRRGLREVDRDAFRSITQVLYDEGEERAEFTNLVDATIEPAYGKVGRADAPATQGSREETVGTDEINN</sequence>
<dbReference type="OrthoDB" id="205198at2759"/>
<accession>A0A1E4S9P1</accession>
<dbReference type="Pfam" id="PF01454">
    <property type="entry name" value="MAGE"/>
    <property type="match status" value="1"/>
</dbReference>
<reference evidence="3 4" key="1">
    <citation type="journal article" date="2016" name="Proc. Natl. Acad. Sci. U.S.A.">
        <title>Comparative genomics of biotechnologically important yeasts.</title>
        <authorList>
            <person name="Riley R."/>
            <person name="Haridas S."/>
            <person name="Wolfe K.H."/>
            <person name="Lopes M.R."/>
            <person name="Hittinger C.T."/>
            <person name="Goeker M."/>
            <person name="Salamov A.A."/>
            <person name="Wisecaver J.H."/>
            <person name="Long T.M."/>
            <person name="Calvey C.H."/>
            <person name="Aerts A.L."/>
            <person name="Barry K.W."/>
            <person name="Choi C."/>
            <person name="Clum A."/>
            <person name="Coughlan A.Y."/>
            <person name="Deshpande S."/>
            <person name="Douglass A.P."/>
            <person name="Hanson S.J."/>
            <person name="Klenk H.-P."/>
            <person name="LaButti K.M."/>
            <person name="Lapidus A."/>
            <person name="Lindquist E.A."/>
            <person name="Lipzen A.M."/>
            <person name="Meier-Kolthoff J.P."/>
            <person name="Ohm R.A."/>
            <person name="Otillar R.P."/>
            <person name="Pangilinan J.L."/>
            <person name="Peng Y."/>
            <person name="Rokas A."/>
            <person name="Rosa C.A."/>
            <person name="Scheuner C."/>
            <person name="Sibirny A.A."/>
            <person name="Slot J.C."/>
            <person name="Stielow J.B."/>
            <person name="Sun H."/>
            <person name="Kurtzman C.P."/>
            <person name="Blackwell M."/>
            <person name="Grigoriev I.V."/>
            <person name="Jeffries T.W."/>
        </authorList>
    </citation>
    <scope>NUCLEOTIDE SEQUENCE [LARGE SCALE GENOMIC DNA]</scope>
    <source>
        <strain evidence="4">ATCC 18201 / CBS 1600 / BCRC 20928 / JCM 3617 / NBRC 0987 / NRRL Y-1542</strain>
    </source>
</reference>
<evidence type="ECO:0000259" key="2">
    <source>
        <dbReference type="Pfam" id="PF01454"/>
    </source>
</evidence>
<dbReference type="OMA" id="CKENIRY"/>
<dbReference type="InterPro" id="IPR041899">
    <property type="entry name" value="MAGE_WH2"/>
</dbReference>
<organism evidence="3 4">
    <name type="scientific">Cyberlindnera jadinii (strain ATCC 18201 / CBS 1600 / BCRC 20928 / JCM 3617 / NBRC 0987 / NRRL Y-1542)</name>
    <name type="common">Torula yeast</name>
    <name type="synonym">Candida utilis</name>
    <dbReference type="NCBI Taxonomy" id="983966"/>
    <lineage>
        <taxon>Eukaryota</taxon>
        <taxon>Fungi</taxon>
        <taxon>Dikarya</taxon>
        <taxon>Ascomycota</taxon>
        <taxon>Saccharomycotina</taxon>
        <taxon>Saccharomycetes</taxon>
        <taxon>Phaffomycetales</taxon>
        <taxon>Phaffomycetaceae</taxon>
        <taxon>Cyberlindnera</taxon>
    </lineage>
</organism>
<dbReference type="Gene3D" id="1.10.10.1210">
    <property type="entry name" value="MAGE homology domain, winged helix WH2 motif"/>
    <property type="match status" value="1"/>
</dbReference>
<feature type="domain" description="MAGE" evidence="2">
    <location>
        <begin position="38"/>
        <end position="258"/>
    </location>
</feature>
<name>A0A1E4S9P1_CYBJN</name>
<dbReference type="EMBL" id="KV453925">
    <property type="protein sequence ID" value="ODV76219.1"/>
    <property type="molecule type" value="Genomic_DNA"/>
</dbReference>
<dbReference type="AlphaFoldDB" id="A0A1E4S9P1"/>
<gene>
    <name evidence="3" type="ORF">CYBJADRAFT_8518</name>
</gene>